<dbReference type="InterPro" id="IPR011991">
    <property type="entry name" value="ArsR-like_HTH"/>
</dbReference>
<keyword evidence="2" id="KW-0238">DNA-binding</keyword>
<dbReference type="SMART" id="SM00344">
    <property type="entry name" value="HTH_ASNC"/>
    <property type="match status" value="2"/>
</dbReference>
<reference evidence="6" key="1">
    <citation type="journal article" date="2020" name="bioRxiv">
        <title>A rank-normalized archaeal taxonomy based on genome phylogeny resolves widespread incomplete and uneven classifications.</title>
        <authorList>
            <person name="Rinke C."/>
            <person name="Chuvochina M."/>
            <person name="Mussig A.J."/>
            <person name="Chaumeil P.-A."/>
            <person name="Waite D.W."/>
            <person name="Whitman W.B."/>
            <person name="Parks D.H."/>
            <person name="Hugenholtz P."/>
        </authorList>
    </citation>
    <scope>NUCLEOTIDE SEQUENCE [LARGE SCALE GENOMIC DNA]</scope>
</reference>
<evidence type="ECO:0000256" key="2">
    <source>
        <dbReference type="ARBA" id="ARBA00023125"/>
    </source>
</evidence>
<protein>
    <submittedName>
        <fullName evidence="5">Lrp/AsnC family transcriptional regulator</fullName>
    </submittedName>
</protein>
<organism evidence="5 6">
    <name type="scientific">Candidatus Iainarchaeum sp</name>
    <dbReference type="NCBI Taxonomy" id="3101447"/>
    <lineage>
        <taxon>Archaea</taxon>
        <taxon>Candidatus Iainarchaeota</taxon>
        <taxon>Candidatus Iainarchaeia</taxon>
        <taxon>Candidatus Iainarchaeales</taxon>
        <taxon>Candidatus Iainarchaeaceae</taxon>
        <taxon>Candidatus Iainarchaeum</taxon>
    </lineage>
</organism>
<proteinExistence type="predicted"/>
<evidence type="ECO:0000256" key="3">
    <source>
        <dbReference type="ARBA" id="ARBA00023163"/>
    </source>
</evidence>
<evidence type="ECO:0000259" key="4">
    <source>
        <dbReference type="PROSITE" id="PS50956"/>
    </source>
</evidence>
<keyword evidence="1" id="KW-0805">Transcription regulation</keyword>
<feature type="domain" description="HTH asnC-type" evidence="4">
    <location>
        <begin position="5"/>
        <end position="66"/>
    </location>
</feature>
<dbReference type="CDD" id="cd00090">
    <property type="entry name" value="HTH_ARSR"/>
    <property type="match status" value="2"/>
</dbReference>
<dbReference type="SUPFAM" id="SSF46785">
    <property type="entry name" value="Winged helix' DNA-binding domain"/>
    <property type="match status" value="2"/>
</dbReference>
<dbReference type="GO" id="GO:0043200">
    <property type="term" value="P:response to amino acid"/>
    <property type="evidence" value="ECO:0007669"/>
    <property type="project" value="TreeGrafter"/>
</dbReference>
<evidence type="ECO:0000256" key="1">
    <source>
        <dbReference type="ARBA" id="ARBA00023015"/>
    </source>
</evidence>
<dbReference type="EMBL" id="DUGC01000085">
    <property type="protein sequence ID" value="HIH10082.1"/>
    <property type="molecule type" value="Genomic_DNA"/>
</dbReference>
<dbReference type="AlphaFoldDB" id="A0A7J4IX75"/>
<keyword evidence="3" id="KW-0804">Transcription</keyword>
<dbReference type="PRINTS" id="PR00033">
    <property type="entry name" value="HTHASNC"/>
</dbReference>
<dbReference type="InterPro" id="IPR036390">
    <property type="entry name" value="WH_DNA-bd_sf"/>
</dbReference>
<dbReference type="InterPro" id="IPR000485">
    <property type="entry name" value="AsnC-type_HTH_dom"/>
</dbReference>
<dbReference type="InterPro" id="IPR019888">
    <property type="entry name" value="Tscrpt_reg_AsnC-like"/>
</dbReference>
<sequence length="323" mass="37530">MPALLDKKDYRILAALDFDARMPLSELAKKTGLSKQAADYRIKSMLKHDVIEGFYPLINSPLLGYIYCRTFLQLKSLTPQQEQELRKYILTNKRLFWAFSLGGTYDYLFVYWVRSLSEFEDVNFELAEKFGHIIMNSTQNVITNVIHMSHKCLADKTEPVRFDLCEQRKTIDLDETDRKILSSLALDARQSLVEISKKCNVAPKVVAYRIKKLEAGKVIAGYRPIINYEKIGLTYFKVFLNISQCSHKEFSKLQSHLLSHPKVIYLVHGISMPADFDIELLAESSTDFFDFMKELKNIFPSLITDYQYLIYTKTLKVNYAPFY</sequence>
<comment type="caution">
    <text evidence="5">The sequence shown here is derived from an EMBL/GenBank/DDBJ whole genome shotgun (WGS) entry which is preliminary data.</text>
</comment>
<dbReference type="InterPro" id="IPR036388">
    <property type="entry name" value="WH-like_DNA-bd_sf"/>
</dbReference>
<feature type="domain" description="HTH asnC-type" evidence="4">
    <location>
        <begin position="173"/>
        <end position="234"/>
    </location>
</feature>
<dbReference type="PANTHER" id="PTHR30154">
    <property type="entry name" value="LEUCINE-RESPONSIVE REGULATORY PROTEIN"/>
    <property type="match status" value="1"/>
</dbReference>
<evidence type="ECO:0000313" key="6">
    <source>
        <dbReference type="Proteomes" id="UP000565078"/>
    </source>
</evidence>
<dbReference type="GO" id="GO:0005829">
    <property type="term" value="C:cytosol"/>
    <property type="evidence" value="ECO:0007669"/>
    <property type="project" value="TreeGrafter"/>
</dbReference>
<dbReference type="PROSITE" id="PS50956">
    <property type="entry name" value="HTH_ASNC_2"/>
    <property type="match status" value="2"/>
</dbReference>
<dbReference type="Proteomes" id="UP000565078">
    <property type="component" value="Unassembled WGS sequence"/>
</dbReference>
<dbReference type="PANTHER" id="PTHR30154:SF34">
    <property type="entry name" value="TRANSCRIPTIONAL REGULATOR AZLB"/>
    <property type="match status" value="1"/>
</dbReference>
<dbReference type="Gene3D" id="1.10.10.10">
    <property type="entry name" value="Winged helix-like DNA-binding domain superfamily/Winged helix DNA-binding domain"/>
    <property type="match status" value="2"/>
</dbReference>
<evidence type="ECO:0000313" key="5">
    <source>
        <dbReference type="EMBL" id="HIH10082.1"/>
    </source>
</evidence>
<dbReference type="GO" id="GO:0043565">
    <property type="term" value="F:sequence-specific DNA binding"/>
    <property type="evidence" value="ECO:0007669"/>
    <property type="project" value="InterPro"/>
</dbReference>
<name>A0A7J4IX75_9ARCH</name>
<dbReference type="Pfam" id="PF13404">
    <property type="entry name" value="HTH_AsnC-type"/>
    <property type="match status" value="2"/>
</dbReference>
<gene>
    <name evidence="5" type="ORF">HA254_05445</name>
</gene>
<accession>A0A7J4IX75</accession>